<evidence type="ECO:0000256" key="9">
    <source>
        <dbReference type="HAMAP-Rule" id="MF_00236"/>
    </source>
</evidence>
<keyword evidence="7 9" id="KW-0811">Translocation</keyword>
<gene>
    <name evidence="9 11" type="primary">tatA</name>
    <name evidence="11" type="ORF">CBE74_06225</name>
</gene>
<dbReference type="InterPro" id="IPR003369">
    <property type="entry name" value="TatA/B/E"/>
</dbReference>
<evidence type="ECO:0000313" key="11">
    <source>
        <dbReference type="EMBL" id="ARU46147.1"/>
    </source>
</evidence>
<evidence type="ECO:0000256" key="7">
    <source>
        <dbReference type="ARBA" id="ARBA00023010"/>
    </source>
</evidence>
<evidence type="ECO:0000256" key="1">
    <source>
        <dbReference type="ARBA" id="ARBA00004162"/>
    </source>
</evidence>
<dbReference type="Proteomes" id="UP000195652">
    <property type="component" value="Chromosome"/>
</dbReference>
<sequence length="95" mass="10813">MNLGPTEIIIILFIVILLFGAKKLPDAARSLGRSMRIFKSEVKEMSNDDQRAEQQQAQLMQQPYVQPQNGIVPPQTQDPVEYPTQQQQQQNPQHG</sequence>
<evidence type="ECO:0000313" key="12">
    <source>
        <dbReference type="Proteomes" id="UP000195652"/>
    </source>
</evidence>
<dbReference type="PANTHER" id="PTHR42982:SF8">
    <property type="entry name" value="SEC-INDEPENDENT PROTEIN TRANSLOCASE PROTEIN TATA"/>
    <property type="match status" value="1"/>
</dbReference>
<comment type="similarity">
    <text evidence="9">Belongs to the TatA/E family.</text>
</comment>
<keyword evidence="3 9" id="KW-1003">Cell membrane</keyword>
<evidence type="ECO:0000256" key="2">
    <source>
        <dbReference type="ARBA" id="ARBA00022448"/>
    </source>
</evidence>
<dbReference type="RefSeq" id="WP_087453963.1">
    <property type="nucleotide sequence ID" value="NZ_CP021417.2"/>
</dbReference>
<comment type="subcellular location">
    <subcellularLocation>
        <location evidence="1 9">Cell membrane</location>
        <topology evidence="1 9">Single-pass membrane protein</topology>
    </subcellularLocation>
</comment>
<organism evidence="11 12">
    <name type="scientific">Corynebacterium silvaticum</name>
    <dbReference type="NCBI Taxonomy" id="2320431"/>
    <lineage>
        <taxon>Bacteria</taxon>
        <taxon>Bacillati</taxon>
        <taxon>Actinomycetota</taxon>
        <taxon>Actinomycetes</taxon>
        <taxon>Mycobacteriales</taxon>
        <taxon>Corynebacteriaceae</taxon>
        <taxon>Corynebacterium</taxon>
    </lineage>
</organism>
<evidence type="ECO:0000256" key="10">
    <source>
        <dbReference type="SAM" id="MobiDB-lite"/>
    </source>
</evidence>
<dbReference type="GO" id="GO:0033281">
    <property type="term" value="C:TAT protein transport complex"/>
    <property type="evidence" value="ECO:0007669"/>
    <property type="project" value="UniProtKB-UniRule"/>
</dbReference>
<accession>A0A7Y4P7Z0</accession>
<reference evidence="11 12" key="2">
    <citation type="journal article" date="2020" name="Antonie Van Leeuwenhoek">
        <title>Phylogenomic characterisation of a novel corynebacterial species pathogenic to animals.</title>
        <authorList>
            <person name="Moller J."/>
            <person name="Musella L."/>
            <person name="Melnikov V."/>
            <person name="Geissdorfer W."/>
            <person name="Burkovski A."/>
            <person name="Sangal V."/>
        </authorList>
    </citation>
    <scope>NUCLEOTIDE SEQUENCE [LARGE SCALE GENOMIC DNA]</scope>
    <source>
        <strain evidence="11 12">PO100/5</strain>
    </source>
</reference>
<keyword evidence="12" id="KW-1185">Reference proteome</keyword>
<dbReference type="Gene3D" id="1.20.5.3310">
    <property type="match status" value="1"/>
</dbReference>
<evidence type="ECO:0000256" key="8">
    <source>
        <dbReference type="ARBA" id="ARBA00023136"/>
    </source>
</evidence>
<dbReference type="HAMAP" id="MF_00236">
    <property type="entry name" value="TatA_E"/>
    <property type="match status" value="1"/>
</dbReference>
<dbReference type="NCBIfam" id="TIGR01411">
    <property type="entry name" value="tatAE"/>
    <property type="match status" value="1"/>
</dbReference>
<comment type="subunit">
    <text evidence="9">The Tat system comprises two distinct complexes: a TatABC complex, containing multiple copies of TatA, TatB and TatC subunits, and a separate TatA complex, containing only TatA subunits. Substrates initially bind to the TatABC complex, which probably triggers association of the separate TatA complex to form the active translocon.</text>
</comment>
<dbReference type="GO" id="GO:0043953">
    <property type="term" value="P:protein transport by the Tat complex"/>
    <property type="evidence" value="ECO:0007669"/>
    <property type="project" value="UniProtKB-UniRule"/>
</dbReference>
<evidence type="ECO:0000256" key="5">
    <source>
        <dbReference type="ARBA" id="ARBA00022927"/>
    </source>
</evidence>
<proteinExistence type="inferred from homology"/>
<evidence type="ECO:0000256" key="3">
    <source>
        <dbReference type="ARBA" id="ARBA00022475"/>
    </source>
</evidence>
<keyword evidence="2 9" id="KW-0813">Transport</keyword>
<feature type="transmembrane region" description="Helical" evidence="9">
    <location>
        <begin position="6"/>
        <end position="25"/>
    </location>
</feature>
<dbReference type="GO" id="GO:0008320">
    <property type="term" value="F:protein transmembrane transporter activity"/>
    <property type="evidence" value="ECO:0007669"/>
    <property type="project" value="UniProtKB-UniRule"/>
</dbReference>
<protein>
    <recommendedName>
        <fullName evidence="9">Sec-independent protein translocase protein TatA</fullName>
    </recommendedName>
</protein>
<dbReference type="AlphaFoldDB" id="A0A7Y4P7Z0"/>
<dbReference type="EMBL" id="CP021417">
    <property type="protein sequence ID" value="ARU46147.1"/>
    <property type="molecule type" value="Genomic_DNA"/>
</dbReference>
<evidence type="ECO:0000256" key="4">
    <source>
        <dbReference type="ARBA" id="ARBA00022692"/>
    </source>
</evidence>
<keyword evidence="8 9" id="KW-0472">Membrane</keyword>
<keyword evidence="4 9" id="KW-0812">Transmembrane</keyword>
<reference evidence="11 12" key="3">
    <citation type="journal article" date="2020" name="Int. J. Syst. Evol. Microbiol.">
        <title>Corynebacterium silvaticum sp. nov., a unique group of NTTB corynebacteria in wild boar and roe deer.</title>
        <authorList>
            <person name="Dangel A."/>
            <person name="Berger A."/>
            <person name="Rau J."/>
            <person name="Eisenberg T."/>
            <person name="Kampfer P."/>
            <person name="Margos G."/>
            <person name="Contzen M."/>
            <person name="Busse H.J."/>
            <person name="Konrad R."/>
            <person name="Peters M."/>
            <person name="Sting R."/>
            <person name="Sing A."/>
        </authorList>
    </citation>
    <scope>NUCLEOTIDE SEQUENCE [LARGE SCALE GENOMIC DNA]</scope>
    <source>
        <strain evidence="11 12">PO100/5</strain>
    </source>
</reference>
<reference evidence="11 12" key="1">
    <citation type="journal article" date="2014" name="BMC Vet. Res.">
        <title>First report of Corynebacterium pseudotuberculosis from caseous lymphadenitis lesions in Black Alentejano pig (Sus scrofa domesticus).</title>
        <authorList>
            <person name="Oliveira M."/>
            <person name="Barroco C."/>
            <person name="Mottola C."/>
            <person name="Santos R."/>
            <person name="Lemsaddek A."/>
            <person name="Tavares L."/>
            <person name="Semedo-Lemsaddek T."/>
        </authorList>
    </citation>
    <scope>NUCLEOTIDE SEQUENCE [LARGE SCALE GENOMIC DNA]</scope>
    <source>
        <strain evidence="11 12">PO100/5</strain>
    </source>
</reference>
<dbReference type="GeneID" id="75007846"/>
<feature type="compositionally biased region" description="Low complexity" evidence="10">
    <location>
        <begin position="85"/>
        <end position="95"/>
    </location>
</feature>
<dbReference type="KEGG" id="csil:CBE74_06225"/>
<comment type="function">
    <text evidence="9">Part of the twin-arginine translocation (Tat) system that transports large folded proteins containing a characteristic twin-arginine motif in their signal peptide across membranes. TatA could form the protein-conducting channel of the Tat system.</text>
</comment>
<keyword evidence="5 9" id="KW-0653">Protein transport</keyword>
<name>A0A7Y4P7Z0_9CORY</name>
<keyword evidence="6 9" id="KW-1133">Transmembrane helix</keyword>
<dbReference type="InterPro" id="IPR006312">
    <property type="entry name" value="TatA/E"/>
</dbReference>
<dbReference type="NCBIfam" id="NF001854">
    <property type="entry name" value="PRK00575.1"/>
    <property type="match status" value="1"/>
</dbReference>
<dbReference type="PANTHER" id="PTHR42982">
    <property type="entry name" value="SEC-INDEPENDENT PROTEIN TRANSLOCASE PROTEIN TATA"/>
    <property type="match status" value="1"/>
</dbReference>
<feature type="region of interest" description="Disordered" evidence="10">
    <location>
        <begin position="62"/>
        <end position="95"/>
    </location>
</feature>
<dbReference type="Pfam" id="PF02416">
    <property type="entry name" value="TatA_B_E"/>
    <property type="match status" value="1"/>
</dbReference>
<reference evidence="11 12" key="4">
    <citation type="journal article" date="2020" name="PLoS ONE">
        <title>Taxonomic classification of strain PO100/5 shows a broader geographic distribution and genetic markers of the recently described Corynebacterium silvaticum.</title>
        <authorList>
            <person name="Viana M.V.C."/>
            <person name="Profeta R."/>
            <person name="da Silva A.L."/>
            <person name="Hurtado R."/>
            <person name="Cerqueira J.C."/>
            <person name="Ribeiro B.F.S."/>
            <person name="Almeida M.O."/>
            <person name="Morais-Rodrigues F."/>
            <person name="Soares S.C."/>
            <person name="Oliveira M."/>
            <person name="Tavares L."/>
            <person name="Figueiredo H."/>
            <person name="Wattam A.R."/>
            <person name="Barh D."/>
            <person name="Ghosh P."/>
            <person name="Silva A."/>
            <person name="Azevedo V."/>
        </authorList>
    </citation>
    <scope>NUCLEOTIDE SEQUENCE [LARGE SCALE GENOMIC DNA]</scope>
    <source>
        <strain evidence="11 12">PO100/5</strain>
    </source>
</reference>
<evidence type="ECO:0000256" key="6">
    <source>
        <dbReference type="ARBA" id="ARBA00022989"/>
    </source>
</evidence>
<dbReference type="OrthoDB" id="5245163at2"/>